<dbReference type="RefSeq" id="WP_382417704.1">
    <property type="nucleotide sequence ID" value="NZ_AP031500.1"/>
</dbReference>
<dbReference type="Gene3D" id="2.60.40.10">
    <property type="entry name" value="Immunoglobulins"/>
    <property type="match status" value="2"/>
</dbReference>
<name>A0ABV7HV16_9GAMM</name>
<reference evidence="3" key="1">
    <citation type="journal article" date="2019" name="Int. J. Syst. Evol. Microbiol.">
        <title>The Global Catalogue of Microorganisms (GCM) 10K type strain sequencing project: providing services to taxonomists for standard genome sequencing and annotation.</title>
        <authorList>
            <consortium name="The Broad Institute Genomics Platform"/>
            <consortium name="The Broad Institute Genome Sequencing Center for Infectious Disease"/>
            <person name="Wu L."/>
            <person name="Ma J."/>
        </authorList>
    </citation>
    <scope>NUCLEOTIDE SEQUENCE [LARGE SCALE GENOMIC DNA]</scope>
    <source>
        <strain evidence="3">KCTC 52141</strain>
    </source>
</reference>
<organism evidence="2 3">
    <name type="scientific">Gilvimarinus japonicus</name>
    <dbReference type="NCBI Taxonomy" id="1796469"/>
    <lineage>
        <taxon>Bacteria</taxon>
        <taxon>Pseudomonadati</taxon>
        <taxon>Pseudomonadota</taxon>
        <taxon>Gammaproteobacteria</taxon>
        <taxon>Cellvibrionales</taxon>
        <taxon>Cellvibrionaceae</taxon>
        <taxon>Gilvimarinus</taxon>
    </lineage>
</organism>
<dbReference type="Pfam" id="PF22352">
    <property type="entry name" value="K319L-like_PKD"/>
    <property type="match status" value="2"/>
</dbReference>
<gene>
    <name evidence="2" type="ORF">ACFOEB_14690</name>
</gene>
<dbReference type="PANTHER" id="PTHR46182">
    <property type="entry name" value="FI19480P1"/>
    <property type="match status" value="1"/>
</dbReference>
<dbReference type="PROSITE" id="PS51257">
    <property type="entry name" value="PROKAR_LIPOPROTEIN"/>
    <property type="match status" value="1"/>
</dbReference>
<sequence>MSTKTVSGLGLMKLTAVLAVLTMVGCGGGNDSSSVSSSSSSAVSSVGGGSSSSEPAVNNPPIVDAGEDASVSAGERVTLQAVASDSDGELGAILWRQVAGPSVALRLRGNGEAEFTAPSTGAAAEQLLSFEASVEDDDGASMSDTVLYTVLRVNQAPVVNAGALQVLSQPSRVTLSANTYDVDGSVESFSWEQLEGTPVVIEDANTLMPQFNLPAVEGGLGEDRYVFQLSAVDNDGVSSSDNVTVVLIQENSPEISLDFPPSNSGFDGEAIAAYGQVEAFDGATVEQVTVSSAIDSIIAVVSDDGHWRVNGLLTDTQTNVIDITIAAVDDEGRSSYMQSKLFRSGPAESQYGEAWSSPVAVVPDPMSDMAWILAQGEDDNSIRIALADLVTGDVAETAMEFEQLNDTILPVVTDMALSQDAATLLISGYYEGEEGPSGVVLKVNLESMTLSTLYQVDENSVLNQPASLAIATDGLLYITDVIGSKVVSMDVITGEWEIVADGATTDVAIGIPQHIVWTGLDDEAVIAQQTSNGIDLVGLDFRGEETYSRSVANLGELAAGPITADTALNLIANELGDKVYVLSQVKNTLSEINIVSGEVVSVVDGVFPNGAGAADMVFSGDYQRMYIVAKSLNRDLIYSIDMQSGTKVQLTQVSM</sequence>
<keyword evidence="3" id="KW-1185">Reference proteome</keyword>
<feature type="region of interest" description="Disordered" evidence="1">
    <location>
        <begin position="31"/>
        <end position="70"/>
    </location>
</feature>
<dbReference type="InterPro" id="IPR029865">
    <property type="entry name" value="KIAA0319-like"/>
</dbReference>
<evidence type="ECO:0000256" key="1">
    <source>
        <dbReference type="SAM" id="MobiDB-lite"/>
    </source>
</evidence>
<feature type="compositionally biased region" description="Low complexity" evidence="1">
    <location>
        <begin position="31"/>
        <end position="45"/>
    </location>
</feature>
<accession>A0ABV7HV16</accession>
<evidence type="ECO:0000313" key="3">
    <source>
        <dbReference type="Proteomes" id="UP001595548"/>
    </source>
</evidence>
<evidence type="ECO:0000313" key="2">
    <source>
        <dbReference type="EMBL" id="MFC3156456.1"/>
    </source>
</evidence>
<dbReference type="Proteomes" id="UP001595548">
    <property type="component" value="Unassembled WGS sequence"/>
</dbReference>
<dbReference type="InterPro" id="IPR013783">
    <property type="entry name" value="Ig-like_fold"/>
</dbReference>
<comment type="caution">
    <text evidence="2">The sequence shown here is derived from an EMBL/GenBank/DDBJ whole genome shotgun (WGS) entry which is preliminary data.</text>
</comment>
<dbReference type="EMBL" id="JBHRTL010000031">
    <property type="protein sequence ID" value="MFC3156456.1"/>
    <property type="molecule type" value="Genomic_DNA"/>
</dbReference>
<dbReference type="PANTHER" id="PTHR46182:SF2">
    <property type="entry name" value="FI19480P1"/>
    <property type="match status" value="1"/>
</dbReference>
<dbReference type="SUPFAM" id="SSF75011">
    <property type="entry name" value="3-carboxy-cis,cis-mucoante lactonizing enzyme"/>
    <property type="match status" value="1"/>
</dbReference>
<proteinExistence type="predicted"/>
<protein>
    <submittedName>
        <fullName evidence="2">Ig-like domain-containing protein</fullName>
    </submittedName>
</protein>